<dbReference type="Pfam" id="PF04683">
    <property type="entry name" value="Rpn13_ADRM1_Pru"/>
    <property type="match status" value="1"/>
</dbReference>
<evidence type="ECO:0000313" key="8">
    <source>
        <dbReference type="EMBL" id="OXV09466.1"/>
    </source>
</evidence>
<reference evidence="8 9" key="1">
    <citation type="journal article" date="2015" name="Environ. Microbiol.">
        <title>Metagenome sequence of Elaphomyces granulatus from sporocarp tissue reveals Ascomycota ectomycorrhizal fingerprints of genome expansion and a Proteobacteria-rich microbiome.</title>
        <authorList>
            <person name="Quandt C.A."/>
            <person name="Kohler A."/>
            <person name="Hesse C.N."/>
            <person name="Sharpton T.J."/>
            <person name="Martin F."/>
            <person name="Spatafora J.W."/>
        </authorList>
    </citation>
    <scope>NUCLEOTIDE SEQUENCE [LARGE SCALE GENOMIC DNA]</scope>
    <source>
        <strain evidence="8 9">OSC145934</strain>
    </source>
</reference>
<dbReference type="GO" id="GO:0005737">
    <property type="term" value="C:cytoplasm"/>
    <property type="evidence" value="ECO:0007669"/>
    <property type="project" value="UniProtKB-SubCell"/>
</dbReference>
<dbReference type="GO" id="GO:0005634">
    <property type="term" value="C:nucleus"/>
    <property type="evidence" value="ECO:0007669"/>
    <property type="project" value="UniProtKB-SubCell"/>
</dbReference>
<sequence>MSIDPIITFKAGICDLDTSVDPIKVKPRLTPGYVYLFREDDLLHFCWRPRSAPLDNPELDLVMVPPDATFTPYAPTSSASQAPTGGRIYVLKFSSSSERHLFWMQSKSQHESGDPNWFSARDRRLGSIVNSLLQGEDVNVEREIASLGRDQGGRGGDGNRESGSPPRDPGDTGMDPPRGNYTYTSSNSWWRRGRGDGYDPTEGDAAEEGEESRKNDADGAKTETAVHDTSSVVQDLLRSLRGNRVENLFTTLADLLPPSSTLPLVDSADEKAVDHLLSFLSPSLLLLTRGHDEVATDGNFSAAQTVMQSLNLVQKKDILRRVLRSPQFAQSLGSLTVALRDGGLPSISEALQIPVDNGGFMRRGEVPLGGGDAVEAFLEGIKRHVEEKKEDRMETD</sequence>
<dbReference type="GO" id="GO:0070628">
    <property type="term" value="F:proteasome binding"/>
    <property type="evidence" value="ECO:0007669"/>
    <property type="project" value="TreeGrafter"/>
</dbReference>
<keyword evidence="9" id="KW-1185">Reference proteome</keyword>
<evidence type="ECO:0000259" key="7">
    <source>
        <dbReference type="PROSITE" id="PS51917"/>
    </source>
</evidence>
<evidence type="ECO:0000256" key="2">
    <source>
        <dbReference type="ARBA" id="ARBA00004496"/>
    </source>
</evidence>
<feature type="compositionally biased region" description="Acidic residues" evidence="6">
    <location>
        <begin position="199"/>
        <end position="210"/>
    </location>
</feature>
<dbReference type="AlphaFoldDB" id="A0A232LZD2"/>
<evidence type="ECO:0000256" key="6">
    <source>
        <dbReference type="SAM" id="MobiDB-lite"/>
    </source>
</evidence>
<dbReference type="GO" id="GO:0008541">
    <property type="term" value="C:proteasome regulatory particle, lid subcomplex"/>
    <property type="evidence" value="ECO:0007669"/>
    <property type="project" value="TreeGrafter"/>
</dbReference>
<dbReference type="OrthoDB" id="340431at2759"/>
<comment type="caution">
    <text evidence="8">The sequence shown here is derived from an EMBL/GenBank/DDBJ whole genome shotgun (WGS) entry which is preliminary data.</text>
</comment>
<keyword evidence="5" id="KW-0539">Nucleus</keyword>
<dbReference type="Gene3D" id="2.30.29.70">
    <property type="entry name" value="Proteasomal ubiquitin receptor Rpn13/ADRM1"/>
    <property type="match status" value="1"/>
</dbReference>
<dbReference type="FunFam" id="1.10.2020.20:FF:000004">
    <property type="entry name" value="WGS project CABT00000000 data, contig 2.6"/>
    <property type="match status" value="1"/>
</dbReference>
<dbReference type="Proteomes" id="UP000243515">
    <property type="component" value="Unassembled WGS sequence"/>
</dbReference>
<feature type="domain" description="Pru" evidence="7">
    <location>
        <begin position="1"/>
        <end position="136"/>
    </location>
</feature>
<comment type="subcellular location">
    <subcellularLocation>
        <location evidence="2">Cytoplasm</location>
    </subcellularLocation>
    <subcellularLocation>
        <location evidence="1">Nucleus</location>
    </subcellularLocation>
</comment>
<feature type="compositionally biased region" description="Basic and acidic residues" evidence="6">
    <location>
        <begin position="211"/>
        <end position="223"/>
    </location>
</feature>
<protein>
    <recommendedName>
        <fullName evidence="7">Pru domain-containing protein</fullName>
    </recommendedName>
</protein>
<evidence type="ECO:0000256" key="4">
    <source>
        <dbReference type="ARBA" id="ARBA00022942"/>
    </source>
</evidence>
<evidence type="ECO:0000256" key="1">
    <source>
        <dbReference type="ARBA" id="ARBA00004123"/>
    </source>
</evidence>
<dbReference type="InterPro" id="IPR006773">
    <property type="entry name" value="Rpn13/ADRM1"/>
</dbReference>
<dbReference type="InterPro" id="IPR038108">
    <property type="entry name" value="RPN13_DEUBAD_sf"/>
</dbReference>
<name>A0A232LZD2_9EURO</name>
<dbReference type="PANTHER" id="PTHR12225:SF0">
    <property type="entry name" value="PROTEASOMAL UBIQUITIN RECEPTOR ADRM1"/>
    <property type="match status" value="1"/>
</dbReference>
<evidence type="ECO:0000256" key="3">
    <source>
        <dbReference type="ARBA" id="ARBA00022490"/>
    </source>
</evidence>
<dbReference type="GO" id="GO:0061133">
    <property type="term" value="F:endopeptidase activator activity"/>
    <property type="evidence" value="ECO:0007669"/>
    <property type="project" value="TreeGrafter"/>
</dbReference>
<dbReference type="InterPro" id="IPR044868">
    <property type="entry name" value="Rpn13/ADRM1_Pru"/>
</dbReference>
<dbReference type="EMBL" id="NPHW01003519">
    <property type="protein sequence ID" value="OXV09466.1"/>
    <property type="molecule type" value="Genomic_DNA"/>
</dbReference>
<accession>A0A232LZD2</accession>
<organism evidence="8 9">
    <name type="scientific">Elaphomyces granulatus</name>
    <dbReference type="NCBI Taxonomy" id="519963"/>
    <lineage>
        <taxon>Eukaryota</taxon>
        <taxon>Fungi</taxon>
        <taxon>Dikarya</taxon>
        <taxon>Ascomycota</taxon>
        <taxon>Pezizomycotina</taxon>
        <taxon>Eurotiomycetes</taxon>
        <taxon>Eurotiomycetidae</taxon>
        <taxon>Eurotiales</taxon>
        <taxon>Elaphomycetaceae</taxon>
        <taxon>Elaphomyces</taxon>
    </lineage>
</organism>
<feature type="region of interest" description="Disordered" evidence="6">
    <location>
        <begin position="146"/>
        <end position="223"/>
    </location>
</feature>
<proteinExistence type="predicted"/>
<keyword evidence="4" id="KW-0647">Proteasome</keyword>
<dbReference type="PROSITE" id="PS51917">
    <property type="entry name" value="PRU"/>
    <property type="match status" value="1"/>
</dbReference>
<keyword evidence="3" id="KW-0963">Cytoplasm</keyword>
<evidence type="ECO:0000313" key="9">
    <source>
        <dbReference type="Proteomes" id="UP000243515"/>
    </source>
</evidence>
<dbReference type="Gene3D" id="1.10.2020.20">
    <property type="match status" value="1"/>
</dbReference>
<gene>
    <name evidence="8" type="ORF">Egran_02777</name>
</gene>
<dbReference type="InterPro" id="IPR038633">
    <property type="entry name" value="Rpn13/ADRM1_Pru_sf"/>
</dbReference>
<dbReference type="PANTHER" id="PTHR12225">
    <property type="entry name" value="ADHESION REGULATING MOLECULE 1 110 KDA CELL MEMBRANE GLYCOPROTEIN"/>
    <property type="match status" value="1"/>
</dbReference>
<evidence type="ECO:0000256" key="5">
    <source>
        <dbReference type="ARBA" id="ARBA00023242"/>
    </source>
</evidence>